<name>A0ABP3PCG6_9PROT</name>
<evidence type="ECO:0000313" key="8">
    <source>
        <dbReference type="EMBL" id="GAA0564795.1"/>
    </source>
</evidence>
<dbReference type="Proteomes" id="UP001499951">
    <property type="component" value="Unassembled WGS sequence"/>
</dbReference>
<keyword evidence="3" id="KW-0597">Phosphoprotein</keyword>
<sequence length="252" mass="26948">MSRQRGERALKAAAMEQALASRTKSEFLANMSHELRTPLNAIIGFSDIIASQPSLARERTSEYAGLINDAGQHLLAVISDILDVAKIESGTFELDLERLPLRDILLGAISLMQHRIDEKAQTLAVVLPDGLPPVRADGRRLKQIVINLLSNAHKFTPPGGTITLAAVAVDSHYVAVSVRDTGIGMNPAQIEVALKPFGQVCGGPTRSHEGTGLGLPIAKALVEQHGGRLWLDSAEGRGTTVAFTIPAEETSR</sequence>
<dbReference type="Pfam" id="PF02518">
    <property type="entry name" value="HATPase_c"/>
    <property type="match status" value="1"/>
</dbReference>
<keyword evidence="4" id="KW-0808">Transferase</keyword>
<reference evidence="9" key="1">
    <citation type="journal article" date="2019" name="Int. J. Syst. Evol. Microbiol.">
        <title>The Global Catalogue of Microorganisms (GCM) 10K type strain sequencing project: providing services to taxonomists for standard genome sequencing and annotation.</title>
        <authorList>
            <consortium name="The Broad Institute Genomics Platform"/>
            <consortium name="The Broad Institute Genome Sequencing Center for Infectious Disease"/>
            <person name="Wu L."/>
            <person name="Ma J."/>
        </authorList>
    </citation>
    <scope>NUCLEOTIDE SEQUENCE [LARGE SCALE GENOMIC DNA]</scope>
    <source>
        <strain evidence="9">JCM 15089</strain>
    </source>
</reference>
<evidence type="ECO:0000256" key="5">
    <source>
        <dbReference type="ARBA" id="ARBA00022777"/>
    </source>
</evidence>
<dbReference type="PROSITE" id="PS50109">
    <property type="entry name" value="HIS_KIN"/>
    <property type="match status" value="1"/>
</dbReference>
<keyword evidence="5" id="KW-0418">Kinase</keyword>
<dbReference type="InterPro" id="IPR005467">
    <property type="entry name" value="His_kinase_dom"/>
</dbReference>
<proteinExistence type="predicted"/>
<protein>
    <recommendedName>
        <fullName evidence="2">histidine kinase</fullName>
        <ecNumber evidence="2">2.7.13.3</ecNumber>
    </recommendedName>
</protein>
<dbReference type="EMBL" id="BAAADD010000003">
    <property type="protein sequence ID" value="GAA0564795.1"/>
    <property type="molecule type" value="Genomic_DNA"/>
</dbReference>
<evidence type="ECO:0000256" key="6">
    <source>
        <dbReference type="ARBA" id="ARBA00023012"/>
    </source>
</evidence>
<keyword evidence="6" id="KW-0902">Two-component regulatory system</keyword>
<dbReference type="InterPro" id="IPR004358">
    <property type="entry name" value="Sig_transdc_His_kin-like_C"/>
</dbReference>
<dbReference type="PANTHER" id="PTHR43711">
    <property type="entry name" value="TWO-COMPONENT HISTIDINE KINASE"/>
    <property type="match status" value="1"/>
</dbReference>
<dbReference type="RefSeq" id="WP_166933701.1">
    <property type="nucleotide sequence ID" value="NZ_JAASQS010000004.1"/>
</dbReference>
<dbReference type="SUPFAM" id="SSF55874">
    <property type="entry name" value="ATPase domain of HSP90 chaperone/DNA topoisomerase II/histidine kinase"/>
    <property type="match status" value="1"/>
</dbReference>
<accession>A0ABP3PCG6</accession>
<evidence type="ECO:0000259" key="7">
    <source>
        <dbReference type="PROSITE" id="PS50109"/>
    </source>
</evidence>
<dbReference type="SMART" id="SM00388">
    <property type="entry name" value="HisKA"/>
    <property type="match status" value="1"/>
</dbReference>
<dbReference type="CDD" id="cd16922">
    <property type="entry name" value="HATPase_EvgS-ArcB-TorS-like"/>
    <property type="match status" value="1"/>
</dbReference>
<organism evidence="8 9">
    <name type="scientific">Rhizomicrobium electricum</name>
    <dbReference type="NCBI Taxonomy" id="480070"/>
    <lineage>
        <taxon>Bacteria</taxon>
        <taxon>Pseudomonadati</taxon>
        <taxon>Pseudomonadota</taxon>
        <taxon>Alphaproteobacteria</taxon>
        <taxon>Micropepsales</taxon>
        <taxon>Micropepsaceae</taxon>
        <taxon>Rhizomicrobium</taxon>
    </lineage>
</organism>
<dbReference type="InterPro" id="IPR050736">
    <property type="entry name" value="Sensor_HK_Regulatory"/>
</dbReference>
<comment type="catalytic activity">
    <reaction evidence="1">
        <text>ATP + protein L-histidine = ADP + protein N-phospho-L-histidine.</text>
        <dbReference type="EC" id="2.7.13.3"/>
    </reaction>
</comment>
<evidence type="ECO:0000256" key="1">
    <source>
        <dbReference type="ARBA" id="ARBA00000085"/>
    </source>
</evidence>
<gene>
    <name evidence="8" type="ORF">GCM10008942_11450</name>
</gene>
<dbReference type="CDD" id="cd00082">
    <property type="entry name" value="HisKA"/>
    <property type="match status" value="1"/>
</dbReference>
<evidence type="ECO:0000256" key="4">
    <source>
        <dbReference type="ARBA" id="ARBA00022679"/>
    </source>
</evidence>
<dbReference type="InterPro" id="IPR003661">
    <property type="entry name" value="HisK_dim/P_dom"/>
</dbReference>
<dbReference type="Gene3D" id="1.10.287.130">
    <property type="match status" value="1"/>
</dbReference>
<dbReference type="Gene3D" id="3.30.565.10">
    <property type="entry name" value="Histidine kinase-like ATPase, C-terminal domain"/>
    <property type="match status" value="1"/>
</dbReference>
<evidence type="ECO:0000256" key="3">
    <source>
        <dbReference type="ARBA" id="ARBA00022553"/>
    </source>
</evidence>
<dbReference type="SUPFAM" id="SSF47384">
    <property type="entry name" value="Homodimeric domain of signal transducing histidine kinase"/>
    <property type="match status" value="1"/>
</dbReference>
<dbReference type="PANTHER" id="PTHR43711:SF26">
    <property type="entry name" value="SENSOR HISTIDINE KINASE RCSC"/>
    <property type="match status" value="1"/>
</dbReference>
<dbReference type="SMART" id="SM00387">
    <property type="entry name" value="HATPase_c"/>
    <property type="match status" value="1"/>
</dbReference>
<feature type="domain" description="Histidine kinase" evidence="7">
    <location>
        <begin position="30"/>
        <end position="249"/>
    </location>
</feature>
<comment type="caution">
    <text evidence="8">The sequence shown here is derived from an EMBL/GenBank/DDBJ whole genome shotgun (WGS) entry which is preliminary data.</text>
</comment>
<dbReference type="Pfam" id="PF00512">
    <property type="entry name" value="HisKA"/>
    <property type="match status" value="1"/>
</dbReference>
<keyword evidence="9" id="KW-1185">Reference proteome</keyword>
<dbReference type="PRINTS" id="PR00344">
    <property type="entry name" value="BCTRLSENSOR"/>
</dbReference>
<dbReference type="EC" id="2.7.13.3" evidence="2"/>
<evidence type="ECO:0000313" key="9">
    <source>
        <dbReference type="Proteomes" id="UP001499951"/>
    </source>
</evidence>
<dbReference type="InterPro" id="IPR036097">
    <property type="entry name" value="HisK_dim/P_sf"/>
</dbReference>
<evidence type="ECO:0000256" key="2">
    <source>
        <dbReference type="ARBA" id="ARBA00012438"/>
    </source>
</evidence>
<dbReference type="InterPro" id="IPR003594">
    <property type="entry name" value="HATPase_dom"/>
</dbReference>
<dbReference type="InterPro" id="IPR036890">
    <property type="entry name" value="HATPase_C_sf"/>
</dbReference>